<evidence type="ECO:0000313" key="2">
    <source>
        <dbReference type="Proteomes" id="UP001374584"/>
    </source>
</evidence>
<dbReference type="AlphaFoldDB" id="A0AAN9QTA5"/>
<proteinExistence type="predicted"/>
<sequence length="82" mass="9389">MIPTPKLLAHHLSSLDTSPHYPTASNHRFVFFHWIWILEQGFKPDKTISTISPDSSFHFVTTSPPASFHFPFTSLFLSLFSL</sequence>
<keyword evidence="2" id="KW-1185">Reference proteome</keyword>
<evidence type="ECO:0000313" key="1">
    <source>
        <dbReference type="EMBL" id="KAK7346071.1"/>
    </source>
</evidence>
<protein>
    <submittedName>
        <fullName evidence="1">Uncharacterized protein</fullName>
    </submittedName>
</protein>
<comment type="caution">
    <text evidence="1">The sequence shown here is derived from an EMBL/GenBank/DDBJ whole genome shotgun (WGS) entry which is preliminary data.</text>
</comment>
<accession>A0AAN9QTA5</accession>
<gene>
    <name evidence="1" type="ORF">VNO80_20584</name>
</gene>
<dbReference type="Proteomes" id="UP001374584">
    <property type="component" value="Unassembled WGS sequence"/>
</dbReference>
<organism evidence="1 2">
    <name type="scientific">Phaseolus coccineus</name>
    <name type="common">Scarlet runner bean</name>
    <name type="synonym">Phaseolus multiflorus</name>
    <dbReference type="NCBI Taxonomy" id="3886"/>
    <lineage>
        <taxon>Eukaryota</taxon>
        <taxon>Viridiplantae</taxon>
        <taxon>Streptophyta</taxon>
        <taxon>Embryophyta</taxon>
        <taxon>Tracheophyta</taxon>
        <taxon>Spermatophyta</taxon>
        <taxon>Magnoliopsida</taxon>
        <taxon>eudicotyledons</taxon>
        <taxon>Gunneridae</taxon>
        <taxon>Pentapetalae</taxon>
        <taxon>rosids</taxon>
        <taxon>fabids</taxon>
        <taxon>Fabales</taxon>
        <taxon>Fabaceae</taxon>
        <taxon>Papilionoideae</taxon>
        <taxon>50 kb inversion clade</taxon>
        <taxon>NPAAA clade</taxon>
        <taxon>indigoferoid/millettioid clade</taxon>
        <taxon>Phaseoleae</taxon>
        <taxon>Phaseolus</taxon>
    </lineage>
</organism>
<dbReference type="EMBL" id="JAYMYR010000008">
    <property type="protein sequence ID" value="KAK7346071.1"/>
    <property type="molecule type" value="Genomic_DNA"/>
</dbReference>
<name>A0AAN9QTA5_PHACN</name>
<reference evidence="1 2" key="1">
    <citation type="submission" date="2024-01" db="EMBL/GenBank/DDBJ databases">
        <title>The genomes of 5 underutilized Papilionoideae crops provide insights into root nodulation and disease resistanc.</title>
        <authorList>
            <person name="Jiang F."/>
        </authorList>
    </citation>
    <scope>NUCLEOTIDE SEQUENCE [LARGE SCALE GENOMIC DNA]</scope>
    <source>
        <strain evidence="1">JINMINGXINNONG_FW02</strain>
        <tissue evidence="1">Leaves</tissue>
    </source>
</reference>